<gene>
    <name evidence="2" type="ORF">SEVIR_7G286751v2</name>
</gene>
<accession>A0A4U6UA04</accession>
<dbReference type="EMBL" id="CM016558">
    <property type="protein sequence ID" value="TKW07117.1"/>
    <property type="molecule type" value="Genomic_DNA"/>
</dbReference>
<dbReference type="Gramene" id="TKW07117">
    <property type="protein sequence ID" value="TKW07117"/>
    <property type="gene ID" value="SEVIR_7G286751v2"/>
</dbReference>
<dbReference type="Proteomes" id="UP000298652">
    <property type="component" value="Chromosome 7"/>
</dbReference>
<proteinExistence type="predicted"/>
<evidence type="ECO:0000256" key="1">
    <source>
        <dbReference type="SAM" id="MobiDB-lite"/>
    </source>
</evidence>
<keyword evidence="3" id="KW-1185">Reference proteome</keyword>
<organism evidence="2 3">
    <name type="scientific">Setaria viridis</name>
    <name type="common">Green bristlegrass</name>
    <name type="synonym">Setaria italica subsp. viridis</name>
    <dbReference type="NCBI Taxonomy" id="4556"/>
    <lineage>
        <taxon>Eukaryota</taxon>
        <taxon>Viridiplantae</taxon>
        <taxon>Streptophyta</taxon>
        <taxon>Embryophyta</taxon>
        <taxon>Tracheophyta</taxon>
        <taxon>Spermatophyta</taxon>
        <taxon>Magnoliopsida</taxon>
        <taxon>Liliopsida</taxon>
        <taxon>Poales</taxon>
        <taxon>Poaceae</taxon>
        <taxon>PACMAD clade</taxon>
        <taxon>Panicoideae</taxon>
        <taxon>Panicodae</taxon>
        <taxon>Paniceae</taxon>
        <taxon>Cenchrinae</taxon>
        <taxon>Setaria</taxon>
    </lineage>
</organism>
<protein>
    <submittedName>
        <fullName evidence="2">Uncharacterized protein</fullName>
    </submittedName>
</protein>
<feature type="region of interest" description="Disordered" evidence="1">
    <location>
        <begin position="31"/>
        <end position="66"/>
    </location>
</feature>
<name>A0A4U6UA04_SETVI</name>
<evidence type="ECO:0000313" key="2">
    <source>
        <dbReference type="EMBL" id="TKW07117.1"/>
    </source>
</evidence>
<evidence type="ECO:0000313" key="3">
    <source>
        <dbReference type="Proteomes" id="UP000298652"/>
    </source>
</evidence>
<sequence>MKDLRTRLLPAEPLIQEVFVPINLENIRGTQGALRSPRSCGGSGMPLAKSGMRSASLSTPSSRRRSRIARLKKALEGLDRAATDFTEKLKFVHEHAISHEMCAYCRGFSRRK</sequence>
<reference evidence="2" key="1">
    <citation type="submission" date="2019-03" db="EMBL/GenBank/DDBJ databases">
        <title>WGS assembly of Setaria viridis.</title>
        <authorList>
            <person name="Huang P."/>
            <person name="Jenkins J."/>
            <person name="Grimwood J."/>
            <person name="Barry K."/>
            <person name="Healey A."/>
            <person name="Mamidi S."/>
            <person name="Sreedasyam A."/>
            <person name="Shu S."/>
            <person name="Feldman M."/>
            <person name="Wu J."/>
            <person name="Yu Y."/>
            <person name="Chen C."/>
            <person name="Johnson J."/>
            <person name="Rokhsar D."/>
            <person name="Baxter I."/>
            <person name="Schmutz J."/>
            <person name="Brutnell T."/>
            <person name="Kellogg E."/>
        </authorList>
    </citation>
    <scope>NUCLEOTIDE SEQUENCE [LARGE SCALE GENOMIC DNA]</scope>
</reference>
<dbReference type="AlphaFoldDB" id="A0A4U6UA04"/>